<name>A0A2P2M497_RHIMU</name>
<sequence length="69" mass="7925">MCQYLTQRAQTKLTTSMLGKPYYKGNYELFTVAKLASMIHHSPFSLSIEIFLVHMSSMQTVMIGKNTYN</sequence>
<proteinExistence type="predicted"/>
<evidence type="ECO:0000313" key="1">
    <source>
        <dbReference type="EMBL" id="MBX25045.1"/>
    </source>
</evidence>
<dbReference type="AlphaFoldDB" id="A0A2P2M497"/>
<accession>A0A2P2M497</accession>
<organism evidence="1">
    <name type="scientific">Rhizophora mucronata</name>
    <name type="common">Asiatic mangrove</name>
    <dbReference type="NCBI Taxonomy" id="61149"/>
    <lineage>
        <taxon>Eukaryota</taxon>
        <taxon>Viridiplantae</taxon>
        <taxon>Streptophyta</taxon>
        <taxon>Embryophyta</taxon>
        <taxon>Tracheophyta</taxon>
        <taxon>Spermatophyta</taxon>
        <taxon>Magnoliopsida</taxon>
        <taxon>eudicotyledons</taxon>
        <taxon>Gunneridae</taxon>
        <taxon>Pentapetalae</taxon>
        <taxon>rosids</taxon>
        <taxon>fabids</taxon>
        <taxon>Malpighiales</taxon>
        <taxon>Rhizophoraceae</taxon>
        <taxon>Rhizophora</taxon>
    </lineage>
</organism>
<dbReference type="EMBL" id="GGEC01044561">
    <property type="protein sequence ID" value="MBX25045.1"/>
    <property type="molecule type" value="Transcribed_RNA"/>
</dbReference>
<reference evidence="1" key="1">
    <citation type="submission" date="2018-02" db="EMBL/GenBank/DDBJ databases">
        <title>Rhizophora mucronata_Transcriptome.</title>
        <authorList>
            <person name="Meera S.P."/>
            <person name="Sreeshan A."/>
            <person name="Augustine A."/>
        </authorList>
    </citation>
    <scope>NUCLEOTIDE SEQUENCE</scope>
    <source>
        <tissue evidence="1">Leaf</tissue>
    </source>
</reference>
<protein>
    <submittedName>
        <fullName evidence="1">Uncharacterized protein</fullName>
    </submittedName>
</protein>